<sequence length="135" mass="14806">MSIATLAQQTRERVTTHSSRVLLMIVPQATEGVQATQKYFAKFLSFVAVVGFLALLGVHTLLAQDAFVLSELKMESKMIADQREAISRKMEIYSSPQALANQATELGMSPSENPTFLNLTQEMPVVTDESGITRG</sequence>
<evidence type="ECO:0000313" key="2">
    <source>
        <dbReference type="EMBL" id="KGA13876.1"/>
    </source>
</evidence>
<feature type="transmembrane region" description="Helical" evidence="1">
    <location>
        <begin position="43"/>
        <end position="69"/>
    </location>
</feature>
<reference evidence="2" key="1">
    <citation type="submission" date="2014-05" db="EMBL/GenBank/DDBJ databases">
        <title>Key roles for freshwater Actinobacteria revealed by deep metagenomic sequencing.</title>
        <authorList>
            <person name="Ghai R."/>
            <person name="Mizuno C.M."/>
            <person name="Picazo A."/>
            <person name="Camacho A."/>
            <person name="Rodriguez-Valera F."/>
        </authorList>
    </citation>
    <scope>NUCLEOTIDE SEQUENCE</scope>
</reference>
<dbReference type="AlphaFoldDB" id="A0A094QHQ0"/>
<protein>
    <recommendedName>
        <fullName evidence="3">Cell division protein FtsL</fullName>
    </recommendedName>
</protein>
<accession>A0A094QHQ0</accession>
<keyword evidence="1" id="KW-1133">Transmembrane helix</keyword>
<organism evidence="2">
    <name type="scientific">freshwater metagenome</name>
    <dbReference type="NCBI Taxonomy" id="449393"/>
    <lineage>
        <taxon>unclassified sequences</taxon>
        <taxon>metagenomes</taxon>
        <taxon>ecological metagenomes</taxon>
    </lineage>
</organism>
<evidence type="ECO:0008006" key="3">
    <source>
        <dbReference type="Google" id="ProtNLM"/>
    </source>
</evidence>
<keyword evidence="1" id="KW-0472">Membrane</keyword>
<evidence type="ECO:0000256" key="1">
    <source>
        <dbReference type="SAM" id="Phobius"/>
    </source>
</evidence>
<gene>
    <name evidence="2" type="ORF">GM50_21260</name>
</gene>
<dbReference type="EMBL" id="JNSK01000150">
    <property type="protein sequence ID" value="KGA13876.1"/>
    <property type="molecule type" value="Genomic_DNA"/>
</dbReference>
<name>A0A094QHQ0_9ZZZZ</name>
<keyword evidence="1" id="KW-0812">Transmembrane</keyword>
<comment type="caution">
    <text evidence="2">The sequence shown here is derived from an EMBL/GenBank/DDBJ whole genome shotgun (WGS) entry which is preliminary data.</text>
</comment>
<proteinExistence type="predicted"/>